<name>A0AAE3AC93_9FIRM</name>
<keyword evidence="3" id="KW-0804">Transcription</keyword>
<sequence>MRLNIDKEHKELKAHGNYAFPVLVSDERLSWFDTGEFPWHWHPEIELTIVLDGNMTYLVNDNEYILRAGEGLFCNTNVLHSGRHYDAEDCSYLSITFHPRLLYGYTSSLMQSKYMERILQSPTLSSIHFTPDVFWQREILERMEEIHHLRDKESDSRELQMQIALMEIWLRIYEHADCPEEPEENGRDIERIRTLMEYMQKHYGEKVTLEELADQIHLCKSESCRLFKRYMKESLFDYLLAYRVERSLELLRHTDLDVTGIAGNCGFTNPGYYARIFRRKMGCTPLQYRKNRRES</sequence>
<keyword evidence="1" id="KW-0805">Transcription regulation</keyword>
<keyword evidence="2" id="KW-0238">DNA-binding</keyword>
<dbReference type="Pfam" id="PF02311">
    <property type="entry name" value="AraC_binding"/>
    <property type="match status" value="1"/>
</dbReference>
<dbReference type="InterPro" id="IPR009057">
    <property type="entry name" value="Homeodomain-like_sf"/>
</dbReference>
<evidence type="ECO:0000313" key="5">
    <source>
        <dbReference type="EMBL" id="MCC2127185.1"/>
    </source>
</evidence>
<dbReference type="InterPro" id="IPR014710">
    <property type="entry name" value="RmlC-like_jellyroll"/>
</dbReference>
<dbReference type="AlphaFoldDB" id="A0AAE3AC93"/>
<accession>A0AAE3AC93</accession>
<dbReference type="Proteomes" id="UP001198220">
    <property type="component" value="Unassembled WGS sequence"/>
</dbReference>
<dbReference type="PROSITE" id="PS01124">
    <property type="entry name" value="HTH_ARAC_FAMILY_2"/>
    <property type="match status" value="1"/>
</dbReference>
<evidence type="ECO:0000313" key="6">
    <source>
        <dbReference type="Proteomes" id="UP001198220"/>
    </source>
</evidence>
<feature type="domain" description="HTH araC/xylS-type" evidence="4">
    <location>
        <begin position="193"/>
        <end position="291"/>
    </location>
</feature>
<dbReference type="PANTHER" id="PTHR43280">
    <property type="entry name" value="ARAC-FAMILY TRANSCRIPTIONAL REGULATOR"/>
    <property type="match status" value="1"/>
</dbReference>
<dbReference type="Gene3D" id="2.60.120.10">
    <property type="entry name" value="Jelly Rolls"/>
    <property type="match status" value="1"/>
</dbReference>
<comment type="caution">
    <text evidence="5">The sequence shown here is derived from an EMBL/GenBank/DDBJ whole genome shotgun (WGS) entry which is preliminary data.</text>
</comment>
<dbReference type="InterPro" id="IPR018060">
    <property type="entry name" value="HTH_AraC"/>
</dbReference>
<evidence type="ECO:0000256" key="1">
    <source>
        <dbReference type="ARBA" id="ARBA00023015"/>
    </source>
</evidence>
<dbReference type="SUPFAM" id="SSF51215">
    <property type="entry name" value="Regulatory protein AraC"/>
    <property type="match status" value="1"/>
</dbReference>
<dbReference type="GO" id="GO:0043565">
    <property type="term" value="F:sequence-specific DNA binding"/>
    <property type="evidence" value="ECO:0007669"/>
    <property type="project" value="InterPro"/>
</dbReference>
<dbReference type="EMBL" id="JAJEPS010000016">
    <property type="protein sequence ID" value="MCC2127185.1"/>
    <property type="molecule type" value="Genomic_DNA"/>
</dbReference>
<dbReference type="InterPro" id="IPR037923">
    <property type="entry name" value="HTH-like"/>
</dbReference>
<dbReference type="Gene3D" id="1.10.10.60">
    <property type="entry name" value="Homeodomain-like"/>
    <property type="match status" value="2"/>
</dbReference>
<dbReference type="SUPFAM" id="SSF46689">
    <property type="entry name" value="Homeodomain-like"/>
    <property type="match status" value="2"/>
</dbReference>
<dbReference type="PANTHER" id="PTHR43280:SF28">
    <property type="entry name" value="HTH-TYPE TRANSCRIPTIONAL ACTIVATOR RHAS"/>
    <property type="match status" value="1"/>
</dbReference>
<organism evidence="5 6">
    <name type="scientific">Hominiventricola filiformis</name>
    <dbReference type="NCBI Taxonomy" id="2885352"/>
    <lineage>
        <taxon>Bacteria</taxon>
        <taxon>Bacillati</taxon>
        <taxon>Bacillota</taxon>
        <taxon>Clostridia</taxon>
        <taxon>Lachnospirales</taxon>
        <taxon>Lachnospiraceae</taxon>
        <taxon>Hominiventricola</taxon>
    </lineage>
</organism>
<dbReference type="InterPro" id="IPR003313">
    <property type="entry name" value="AraC-bd"/>
</dbReference>
<evidence type="ECO:0000256" key="3">
    <source>
        <dbReference type="ARBA" id="ARBA00023163"/>
    </source>
</evidence>
<reference evidence="5 6" key="1">
    <citation type="submission" date="2021-10" db="EMBL/GenBank/DDBJ databases">
        <title>Anaerobic single-cell dispensing facilitates the cultivation of human gut bacteria.</title>
        <authorList>
            <person name="Afrizal A."/>
        </authorList>
    </citation>
    <scope>NUCLEOTIDE SEQUENCE [LARGE SCALE GENOMIC DNA]</scope>
    <source>
        <strain evidence="5 6">CLA-AA-H276</strain>
    </source>
</reference>
<dbReference type="RefSeq" id="WP_308459896.1">
    <property type="nucleotide sequence ID" value="NZ_JAJEPS010000016.1"/>
</dbReference>
<gene>
    <name evidence="5" type="ORF">LKD36_13510</name>
</gene>
<dbReference type="CDD" id="cd02208">
    <property type="entry name" value="cupin_RmlC-like"/>
    <property type="match status" value="1"/>
</dbReference>
<evidence type="ECO:0000256" key="2">
    <source>
        <dbReference type="ARBA" id="ARBA00023125"/>
    </source>
</evidence>
<dbReference type="Pfam" id="PF12833">
    <property type="entry name" value="HTH_18"/>
    <property type="match status" value="1"/>
</dbReference>
<dbReference type="SMART" id="SM00342">
    <property type="entry name" value="HTH_ARAC"/>
    <property type="match status" value="1"/>
</dbReference>
<keyword evidence="6" id="KW-1185">Reference proteome</keyword>
<protein>
    <submittedName>
        <fullName evidence="5">AraC family transcriptional regulator</fullName>
    </submittedName>
</protein>
<proteinExistence type="predicted"/>
<evidence type="ECO:0000259" key="4">
    <source>
        <dbReference type="PROSITE" id="PS01124"/>
    </source>
</evidence>
<dbReference type="GO" id="GO:0003700">
    <property type="term" value="F:DNA-binding transcription factor activity"/>
    <property type="evidence" value="ECO:0007669"/>
    <property type="project" value="InterPro"/>
</dbReference>